<gene>
    <name evidence="1" type="ORF">BXY41_103461</name>
</gene>
<evidence type="ECO:0000313" key="2">
    <source>
        <dbReference type="Proteomes" id="UP000237749"/>
    </source>
</evidence>
<proteinExistence type="predicted"/>
<sequence length="78" mass="8906">MKKVTLGDISECLPVDELRILAYDGSAYSGTLVLPFSDATRYYHYVVWLITELDIVNRIAGIMLRVDSLEDFEKLRGH</sequence>
<dbReference type="EMBL" id="PTJA01000003">
    <property type="protein sequence ID" value="PPK82245.1"/>
    <property type="molecule type" value="Genomic_DNA"/>
</dbReference>
<keyword evidence="2" id="KW-1185">Reference proteome</keyword>
<dbReference type="AlphaFoldDB" id="A0A2S6HWJ6"/>
<protein>
    <submittedName>
        <fullName evidence="1">Uncharacterized protein</fullName>
    </submittedName>
</protein>
<organism evidence="1 2">
    <name type="scientific">Lacrimispora xylanisolvens</name>
    <dbReference type="NCBI Taxonomy" id="384636"/>
    <lineage>
        <taxon>Bacteria</taxon>
        <taxon>Bacillati</taxon>
        <taxon>Bacillota</taxon>
        <taxon>Clostridia</taxon>
        <taxon>Lachnospirales</taxon>
        <taxon>Lachnospiraceae</taxon>
        <taxon>Lacrimispora</taxon>
    </lineage>
</organism>
<name>A0A2S6HWJ6_9FIRM</name>
<reference evidence="1 2" key="1">
    <citation type="submission" date="2018-02" db="EMBL/GenBank/DDBJ databases">
        <title>Genomic Encyclopedia of Archaeal and Bacterial Type Strains, Phase II (KMG-II): from individual species to whole genera.</title>
        <authorList>
            <person name="Goeker M."/>
        </authorList>
    </citation>
    <scope>NUCLEOTIDE SEQUENCE [LARGE SCALE GENOMIC DNA]</scope>
    <source>
        <strain evidence="1 2">DSM 3808</strain>
    </source>
</reference>
<comment type="caution">
    <text evidence="1">The sequence shown here is derived from an EMBL/GenBank/DDBJ whole genome shotgun (WGS) entry which is preliminary data.</text>
</comment>
<dbReference type="Proteomes" id="UP000237749">
    <property type="component" value="Unassembled WGS sequence"/>
</dbReference>
<evidence type="ECO:0000313" key="1">
    <source>
        <dbReference type="EMBL" id="PPK82245.1"/>
    </source>
</evidence>
<accession>A0A2S6HWJ6</accession>
<dbReference type="RefSeq" id="WP_104436287.1">
    <property type="nucleotide sequence ID" value="NZ_PTJA01000003.1"/>
</dbReference>